<dbReference type="GO" id="GO:0007165">
    <property type="term" value="P:signal transduction"/>
    <property type="evidence" value="ECO:0007669"/>
    <property type="project" value="InterPro"/>
</dbReference>
<feature type="compositionally biased region" description="Acidic residues" evidence="1">
    <location>
        <begin position="140"/>
        <end position="154"/>
    </location>
</feature>
<feature type="domain" description="Death" evidence="2">
    <location>
        <begin position="10"/>
        <end position="94"/>
    </location>
</feature>
<dbReference type="InterPro" id="IPR011029">
    <property type="entry name" value="DEATH-like_dom_sf"/>
</dbReference>
<dbReference type="AlphaFoldDB" id="A0A6P5A6T8"/>
<dbReference type="Proteomes" id="UP000515135">
    <property type="component" value="Unplaced"/>
</dbReference>
<proteinExistence type="predicted"/>
<dbReference type="OrthoDB" id="9408020at2759"/>
<keyword evidence="3" id="KW-1185">Reference proteome</keyword>
<evidence type="ECO:0000313" key="5">
    <source>
        <dbReference type="RefSeq" id="XP_019637502.1"/>
    </source>
</evidence>
<evidence type="ECO:0000259" key="2">
    <source>
        <dbReference type="PROSITE" id="PS50017"/>
    </source>
</evidence>
<sequence length="154" mass="17361">MANRGRQGVSKYFYDVAEDIPAEKWKDFARKLKIDEVKIGRIEAEEKGIVKECCMKVLHLWRMKNGRRATLEVLRKALDDAELGEIAENIKDEDPRIPIQVTSGMSGNSSGAQQPPIQYVTVSQPSSDDTKRSGTGLQPEDMDCEDYDDNLLDL</sequence>
<reference evidence="4 5" key="1">
    <citation type="submission" date="2025-04" db="UniProtKB">
        <authorList>
            <consortium name="RefSeq"/>
        </authorList>
    </citation>
    <scope>IDENTIFICATION</scope>
    <source>
        <tissue evidence="4 5">Gonad</tissue>
    </source>
</reference>
<dbReference type="CDD" id="cd01670">
    <property type="entry name" value="Death"/>
    <property type="match status" value="1"/>
</dbReference>
<evidence type="ECO:0000313" key="3">
    <source>
        <dbReference type="Proteomes" id="UP000515135"/>
    </source>
</evidence>
<dbReference type="KEGG" id="bbel:109479892"/>
<evidence type="ECO:0000313" key="4">
    <source>
        <dbReference type="RefSeq" id="XP_019637501.1"/>
    </source>
</evidence>
<feature type="compositionally biased region" description="Polar residues" evidence="1">
    <location>
        <begin position="100"/>
        <end position="127"/>
    </location>
</feature>
<dbReference type="PANTHER" id="PTHR15077:SF9">
    <property type="entry name" value="C-TERMINAL OF ROC (COR) DOMAIN-CONTAINING PROTEIN"/>
    <property type="match status" value="1"/>
</dbReference>
<dbReference type="RefSeq" id="XP_019637502.1">
    <property type="nucleotide sequence ID" value="XM_019781943.1"/>
</dbReference>
<accession>A0A6P5A6T8</accession>
<feature type="region of interest" description="Disordered" evidence="1">
    <location>
        <begin position="94"/>
        <end position="154"/>
    </location>
</feature>
<name>A0A6P5A6T8_BRABE</name>
<dbReference type="GeneID" id="109479892"/>
<dbReference type="Gene3D" id="1.10.533.10">
    <property type="entry name" value="Death Domain, Fas"/>
    <property type="match status" value="1"/>
</dbReference>
<dbReference type="SUPFAM" id="SSF47986">
    <property type="entry name" value="DEATH domain"/>
    <property type="match status" value="1"/>
</dbReference>
<organism evidence="3 4">
    <name type="scientific">Branchiostoma belcheri</name>
    <name type="common">Amphioxus</name>
    <dbReference type="NCBI Taxonomy" id="7741"/>
    <lineage>
        <taxon>Eukaryota</taxon>
        <taxon>Metazoa</taxon>
        <taxon>Chordata</taxon>
        <taxon>Cephalochordata</taxon>
        <taxon>Leptocardii</taxon>
        <taxon>Amphioxiformes</taxon>
        <taxon>Branchiostomatidae</taxon>
        <taxon>Branchiostoma</taxon>
    </lineage>
</organism>
<dbReference type="InterPro" id="IPR016729">
    <property type="entry name" value="FADD"/>
</dbReference>
<dbReference type="SMART" id="SM00005">
    <property type="entry name" value="DEATH"/>
    <property type="match status" value="1"/>
</dbReference>
<gene>
    <name evidence="4 5" type="primary">LOC109479892</name>
</gene>
<dbReference type="RefSeq" id="XP_019637501.1">
    <property type="nucleotide sequence ID" value="XM_019781942.1"/>
</dbReference>
<protein>
    <submittedName>
        <fullName evidence="4 5">Uncharacterized protein LOC109479892</fullName>
    </submittedName>
</protein>
<dbReference type="InterPro" id="IPR000488">
    <property type="entry name" value="Death_dom"/>
</dbReference>
<dbReference type="Pfam" id="PF00531">
    <property type="entry name" value="Death"/>
    <property type="match status" value="1"/>
</dbReference>
<evidence type="ECO:0000256" key="1">
    <source>
        <dbReference type="SAM" id="MobiDB-lite"/>
    </source>
</evidence>
<dbReference type="PANTHER" id="PTHR15077">
    <property type="entry name" value="FAS-ASSOCIATING DEATH DOMAIN-CONTAINING PROTEIN FADD"/>
    <property type="match status" value="1"/>
</dbReference>
<dbReference type="PROSITE" id="PS50017">
    <property type="entry name" value="DEATH_DOMAIN"/>
    <property type="match status" value="1"/>
</dbReference>